<accession>A0ABW1TWG3</accession>
<dbReference type="Proteomes" id="UP001596270">
    <property type="component" value="Unassembled WGS sequence"/>
</dbReference>
<dbReference type="EMBL" id="JBHSRS010000016">
    <property type="protein sequence ID" value="MFC6281108.1"/>
    <property type="molecule type" value="Genomic_DNA"/>
</dbReference>
<evidence type="ECO:0000313" key="1">
    <source>
        <dbReference type="EMBL" id="MFC6281108.1"/>
    </source>
</evidence>
<evidence type="ECO:0000313" key="2">
    <source>
        <dbReference type="Proteomes" id="UP001596270"/>
    </source>
</evidence>
<organism evidence="1 2">
    <name type="scientific">Polaromonas aquatica</name>
    <dbReference type="NCBI Taxonomy" id="332657"/>
    <lineage>
        <taxon>Bacteria</taxon>
        <taxon>Pseudomonadati</taxon>
        <taxon>Pseudomonadota</taxon>
        <taxon>Betaproteobacteria</taxon>
        <taxon>Burkholderiales</taxon>
        <taxon>Comamonadaceae</taxon>
        <taxon>Polaromonas</taxon>
    </lineage>
</organism>
<proteinExistence type="predicted"/>
<keyword evidence="2" id="KW-1185">Reference proteome</keyword>
<dbReference type="RefSeq" id="WP_293602768.1">
    <property type="nucleotide sequence ID" value="NZ_JBHSRS010000016.1"/>
</dbReference>
<gene>
    <name evidence="1" type="ORF">ACFQND_07690</name>
</gene>
<name>A0ABW1TWG3_9BURK</name>
<protein>
    <recommendedName>
        <fullName evidence="3">DUF4402 domain-containing protein</fullName>
    </recommendedName>
</protein>
<evidence type="ECO:0008006" key="3">
    <source>
        <dbReference type="Google" id="ProtNLM"/>
    </source>
</evidence>
<sequence length="146" mass="14445">MIKNEFPPKILRQAGACALLIGSLALTGDSDAGTATGTASATVLQSVSVTFSSPFLSTISDTFSGTTFTIERFTGSLSLSGPLLRVGPEPSPGAVLTGAGAAPSIADNATVYVSLNADGSLSVSGGSGLTYAVSQPGAGVINIEYN</sequence>
<reference evidence="2" key="1">
    <citation type="journal article" date="2019" name="Int. J. Syst. Evol. Microbiol.">
        <title>The Global Catalogue of Microorganisms (GCM) 10K type strain sequencing project: providing services to taxonomists for standard genome sequencing and annotation.</title>
        <authorList>
            <consortium name="The Broad Institute Genomics Platform"/>
            <consortium name="The Broad Institute Genome Sequencing Center for Infectious Disease"/>
            <person name="Wu L."/>
            <person name="Ma J."/>
        </authorList>
    </citation>
    <scope>NUCLEOTIDE SEQUENCE [LARGE SCALE GENOMIC DNA]</scope>
    <source>
        <strain evidence="2">CCUG 39402</strain>
    </source>
</reference>
<comment type="caution">
    <text evidence="1">The sequence shown here is derived from an EMBL/GenBank/DDBJ whole genome shotgun (WGS) entry which is preliminary data.</text>
</comment>